<dbReference type="OrthoDB" id="2445260at2"/>
<gene>
    <name evidence="2" type="ORF">nbrc107696_30850</name>
</gene>
<evidence type="ECO:0000313" key="3">
    <source>
        <dbReference type="Proteomes" id="UP000444960"/>
    </source>
</evidence>
<dbReference type="Gene3D" id="3.20.20.10">
    <property type="entry name" value="Alanine racemase"/>
    <property type="match status" value="1"/>
</dbReference>
<protein>
    <submittedName>
        <fullName evidence="2">Alanine racemase</fullName>
    </submittedName>
</protein>
<evidence type="ECO:0000259" key="1">
    <source>
        <dbReference type="Pfam" id="PF01168"/>
    </source>
</evidence>
<dbReference type="PANTHER" id="PTHR28004">
    <property type="entry name" value="ZGC:162816-RELATED"/>
    <property type="match status" value="1"/>
</dbReference>
<sequence length="405" mass="42700">MSELDLETVTASSGVGYSRLARATADLEPPFAVVDLGALKANADSLVARAGGKPVRLASKSVRCRAISSAVLARPGFRGVLALTLAEALWLASEVEDVVVGYPTADLASLRTLAADPDLLARVTLMVDDVAQLDLIEHATGDGPPIRVCIDLDASLRLLEGRVHLGVRRSPVHSADDAAALARRIVARPRFALVGLMAYEGQIAGVGDNAGSMVNRLQIRGMQMASAMELRRRRAAVVAAVREIADLEFVNGGGTGSIERTVSEPAVTEVAAGSGLYCPTLFDKYRGFRPQPAAFYVQSVVRTPSPEYVTVLGGGWVASGAVGAEKLPTPSWPIDVSLISIEGAGEAQTPLHGPGVAALDVGDRVWFRHAKAGELCERVNELHLVDGDRVIATVPTYRGEGRAFL</sequence>
<proteinExistence type="predicted"/>
<dbReference type="Proteomes" id="UP000444960">
    <property type="component" value="Unassembled WGS sequence"/>
</dbReference>
<reference evidence="3" key="1">
    <citation type="submission" date="2019-06" db="EMBL/GenBank/DDBJ databases">
        <title>Gordonia isolated from sludge of a wastewater treatment plant.</title>
        <authorList>
            <person name="Tamura T."/>
            <person name="Aoyama K."/>
            <person name="Kang Y."/>
            <person name="Saito S."/>
            <person name="Akiyama N."/>
            <person name="Yazawa K."/>
            <person name="Gonoi T."/>
            <person name="Mikami Y."/>
        </authorList>
    </citation>
    <scope>NUCLEOTIDE SEQUENCE [LARGE SCALE GENOMIC DNA]</scope>
    <source>
        <strain evidence="3">NBRC 107696</strain>
    </source>
</reference>
<dbReference type="InterPro" id="IPR001608">
    <property type="entry name" value="Ala_racemase_N"/>
</dbReference>
<name>A0A7I9VBA8_9ACTN</name>
<comment type="caution">
    <text evidence="2">The sequence shown here is derived from an EMBL/GenBank/DDBJ whole genome shotgun (WGS) entry which is preliminary data.</text>
</comment>
<evidence type="ECO:0000313" key="2">
    <source>
        <dbReference type="EMBL" id="GEE02639.1"/>
    </source>
</evidence>
<dbReference type="PANTHER" id="PTHR28004:SF2">
    <property type="entry name" value="D-SERINE DEHYDRATASE"/>
    <property type="match status" value="1"/>
</dbReference>
<dbReference type="RefSeq" id="WP_161896293.1">
    <property type="nucleotide sequence ID" value="NZ_BJOV01000005.1"/>
</dbReference>
<dbReference type="AlphaFoldDB" id="A0A7I9VBA8"/>
<dbReference type="EMBL" id="BJOV01000005">
    <property type="protein sequence ID" value="GEE02639.1"/>
    <property type="molecule type" value="Genomic_DNA"/>
</dbReference>
<dbReference type="GO" id="GO:0008721">
    <property type="term" value="F:D-serine ammonia-lyase activity"/>
    <property type="evidence" value="ECO:0007669"/>
    <property type="project" value="TreeGrafter"/>
</dbReference>
<feature type="domain" description="Alanine racemase N-terminal" evidence="1">
    <location>
        <begin position="34"/>
        <end position="277"/>
    </location>
</feature>
<dbReference type="InterPro" id="IPR029066">
    <property type="entry name" value="PLP-binding_barrel"/>
</dbReference>
<organism evidence="2 3">
    <name type="scientific">Gordonia spumicola</name>
    <dbReference type="NCBI Taxonomy" id="589161"/>
    <lineage>
        <taxon>Bacteria</taxon>
        <taxon>Bacillati</taxon>
        <taxon>Actinomycetota</taxon>
        <taxon>Actinomycetes</taxon>
        <taxon>Mycobacteriales</taxon>
        <taxon>Gordoniaceae</taxon>
        <taxon>Gordonia</taxon>
    </lineage>
</organism>
<accession>A0A7I9VBA8</accession>
<dbReference type="GO" id="GO:0036088">
    <property type="term" value="P:D-serine catabolic process"/>
    <property type="evidence" value="ECO:0007669"/>
    <property type="project" value="TreeGrafter"/>
</dbReference>
<dbReference type="InterPro" id="IPR051466">
    <property type="entry name" value="D-amino_acid_metab_enzyme"/>
</dbReference>
<dbReference type="SUPFAM" id="SSF51419">
    <property type="entry name" value="PLP-binding barrel"/>
    <property type="match status" value="1"/>
</dbReference>
<keyword evidence="3" id="KW-1185">Reference proteome</keyword>
<dbReference type="Pfam" id="PF01168">
    <property type="entry name" value="Ala_racemase_N"/>
    <property type="match status" value="1"/>
</dbReference>